<dbReference type="Proteomes" id="UP001469553">
    <property type="component" value="Unassembled WGS sequence"/>
</dbReference>
<protein>
    <submittedName>
        <fullName evidence="1">Uncharacterized protein</fullName>
    </submittedName>
</protein>
<evidence type="ECO:0000313" key="2">
    <source>
        <dbReference type="Proteomes" id="UP001469553"/>
    </source>
</evidence>
<dbReference type="EMBL" id="JAHRIP010061026">
    <property type="protein sequence ID" value="MEQ2305056.1"/>
    <property type="molecule type" value="Genomic_DNA"/>
</dbReference>
<keyword evidence="2" id="KW-1185">Reference proteome</keyword>
<reference evidence="1 2" key="1">
    <citation type="submission" date="2021-06" db="EMBL/GenBank/DDBJ databases">
        <authorList>
            <person name="Palmer J.M."/>
        </authorList>
    </citation>
    <scope>NUCLEOTIDE SEQUENCE [LARGE SCALE GENOMIC DNA]</scope>
    <source>
        <strain evidence="1 2">AS_MEX2019</strain>
        <tissue evidence="1">Muscle</tissue>
    </source>
</reference>
<proteinExistence type="predicted"/>
<name>A0ABV0ZHP5_9TELE</name>
<organism evidence="1 2">
    <name type="scientific">Ameca splendens</name>
    <dbReference type="NCBI Taxonomy" id="208324"/>
    <lineage>
        <taxon>Eukaryota</taxon>
        <taxon>Metazoa</taxon>
        <taxon>Chordata</taxon>
        <taxon>Craniata</taxon>
        <taxon>Vertebrata</taxon>
        <taxon>Euteleostomi</taxon>
        <taxon>Actinopterygii</taxon>
        <taxon>Neopterygii</taxon>
        <taxon>Teleostei</taxon>
        <taxon>Neoteleostei</taxon>
        <taxon>Acanthomorphata</taxon>
        <taxon>Ovalentaria</taxon>
        <taxon>Atherinomorphae</taxon>
        <taxon>Cyprinodontiformes</taxon>
        <taxon>Goodeidae</taxon>
        <taxon>Ameca</taxon>
    </lineage>
</organism>
<comment type="caution">
    <text evidence="1">The sequence shown here is derived from an EMBL/GenBank/DDBJ whole genome shotgun (WGS) entry which is preliminary data.</text>
</comment>
<accession>A0ABV0ZHP5</accession>
<sequence length="66" mass="7642">MDTLLLDGRLPCVTVCLLRIQLFQEMTDSKEEQLRSMAINILTMLRSFMDRALLGQLGDREQGERQ</sequence>
<gene>
    <name evidence="1" type="ORF">AMECASPLE_033607</name>
</gene>
<evidence type="ECO:0000313" key="1">
    <source>
        <dbReference type="EMBL" id="MEQ2305056.1"/>
    </source>
</evidence>